<dbReference type="FunFam" id="2.60.40.10:FF:000370">
    <property type="entry name" value="CMRF35-like molecule 1"/>
    <property type="match status" value="1"/>
</dbReference>
<feature type="non-terminal residue" evidence="12">
    <location>
        <position position="155"/>
    </location>
</feature>
<keyword evidence="7" id="KW-1015">Disulfide bond</keyword>
<protein>
    <recommendedName>
        <fullName evidence="11">Ig-like domain-containing protein</fullName>
    </recommendedName>
</protein>
<evidence type="ECO:0000256" key="10">
    <source>
        <dbReference type="SAM" id="MobiDB-lite"/>
    </source>
</evidence>
<dbReference type="CDD" id="cd05716">
    <property type="entry name" value="IgV_pIgR_like"/>
    <property type="match status" value="1"/>
</dbReference>
<proteinExistence type="predicted"/>
<dbReference type="OrthoDB" id="8959642at2759"/>
<dbReference type="InterPro" id="IPR013783">
    <property type="entry name" value="Ig-like_fold"/>
</dbReference>
<keyword evidence="3" id="KW-0732">Signal</keyword>
<evidence type="ECO:0000256" key="9">
    <source>
        <dbReference type="ARBA" id="ARBA00023319"/>
    </source>
</evidence>
<evidence type="ECO:0000256" key="1">
    <source>
        <dbReference type="ARBA" id="ARBA00004251"/>
    </source>
</evidence>
<keyword evidence="13" id="KW-1185">Reference proteome</keyword>
<evidence type="ECO:0000259" key="11">
    <source>
        <dbReference type="PROSITE" id="PS50835"/>
    </source>
</evidence>
<dbReference type="InterPro" id="IPR050671">
    <property type="entry name" value="CD300_family_receptors"/>
</dbReference>
<dbReference type="EMBL" id="LZPO01069368">
    <property type="protein sequence ID" value="OBS69374.1"/>
    <property type="molecule type" value="Genomic_DNA"/>
</dbReference>
<evidence type="ECO:0000256" key="6">
    <source>
        <dbReference type="ARBA" id="ARBA00023136"/>
    </source>
</evidence>
<accession>A0A1A6GTX1</accession>
<gene>
    <name evidence="12" type="ORF">A6R68_02085</name>
</gene>
<dbReference type="Gene3D" id="2.60.40.10">
    <property type="entry name" value="Immunoglobulins"/>
    <property type="match status" value="1"/>
</dbReference>
<keyword evidence="9" id="KW-0393">Immunoglobulin domain</keyword>
<name>A0A1A6GTX1_NEOLE</name>
<evidence type="ECO:0000256" key="8">
    <source>
        <dbReference type="ARBA" id="ARBA00023170"/>
    </source>
</evidence>
<comment type="subcellular location">
    <subcellularLocation>
        <location evidence="1">Cell membrane</location>
        <topology evidence="1">Single-pass type I membrane protein</topology>
    </subcellularLocation>
</comment>
<dbReference type="AlphaFoldDB" id="A0A1A6GTX1"/>
<dbReference type="Pfam" id="PF07686">
    <property type="entry name" value="V-set"/>
    <property type="match status" value="1"/>
</dbReference>
<feature type="region of interest" description="Disordered" evidence="10">
    <location>
        <begin position="1"/>
        <end position="33"/>
    </location>
</feature>
<evidence type="ECO:0000256" key="2">
    <source>
        <dbReference type="ARBA" id="ARBA00022692"/>
    </source>
</evidence>
<evidence type="ECO:0000256" key="3">
    <source>
        <dbReference type="ARBA" id="ARBA00022729"/>
    </source>
</evidence>
<dbReference type="SUPFAM" id="SSF48726">
    <property type="entry name" value="Immunoglobulin"/>
    <property type="match status" value="1"/>
</dbReference>
<dbReference type="PANTHER" id="PTHR11860">
    <property type="entry name" value="POLYMERIC-IMMUNOGLOBULIN RECEPTOR"/>
    <property type="match status" value="1"/>
</dbReference>
<organism evidence="12 13">
    <name type="scientific">Neotoma lepida</name>
    <name type="common">Desert woodrat</name>
    <dbReference type="NCBI Taxonomy" id="56216"/>
    <lineage>
        <taxon>Eukaryota</taxon>
        <taxon>Metazoa</taxon>
        <taxon>Chordata</taxon>
        <taxon>Craniata</taxon>
        <taxon>Vertebrata</taxon>
        <taxon>Euteleostomi</taxon>
        <taxon>Mammalia</taxon>
        <taxon>Eutheria</taxon>
        <taxon>Euarchontoglires</taxon>
        <taxon>Glires</taxon>
        <taxon>Rodentia</taxon>
        <taxon>Myomorpha</taxon>
        <taxon>Muroidea</taxon>
        <taxon>Cricetidae</taxon>
        <taxon>Neotominae</taxon>
        <taxon>Neotoma</taxon>
    </lineage>
</organism>
<dbReference type="GO" id="GO:0005886">
    <property type="term" value="C:plasma membrane"/>
    <property type="evidence" value="ECO:0007669"/>
    <property type="project" value="UniProtKB-SubCell"/>
</dbReference>
<evidence type="ECO:0000313" key="13">
    <source>
        <dbReference type="Proteomes" id="UP000092124"/>
    </source>
</evidence>
<dbReference type="InterPro" id="IPR036179">
    <property type="entry name" value="Ig-like_dom_sf"/>
</dbReference>
<keyword evidence="8" id="KW-0675">Receptor</keyword>
<comment type="caution">
    <text evidence="12">The sequence shown here is derived from an EMBL/GenBank/DDBJ whole genome shotgun (WGS) entry which is preliminary data.</text>
</comment>
<feature type="non-terminal residue" evidence="12">
    <location>
        <position position="1"/>
    </location>
</feature>
<sequence length="155" mass="16783">VPGEQGDRGGGGYSFERGTPRGQTPSLPPLQDNIGCVPLHGPSTVTGTVGESLSVQCQYEEKYKTNDKYWCRVSLLPPCKVIVKTRGSKEARNGRVSIRDHPANFTFTVTLENLTLEDAGTYKCAVDIPLFDDSLGIDPSLGIHDSFKVMVSVVP</sequence>
<dbReference type="InterPro" id="IPR003599">
    <property type="entry name" value="Ig_sub"/>
</dbReference>
<evidence type="ECO:0000313" key="12">
    <source>
        <dbReference type="EMBL" id="OBS69374.1"/>
    </source>
</evidence>
<feature type="domain" description="Ig-like" evidence="11">
    <location>
        <begin position="25"/>
        <end position="126"/>
    </location>
</feature>
<dbReference type="SMART" id="SM00409">
    <property type="entry name" value="IG"/>
    <property type="match status" value="1"/>
</dbReference>
<dbReference type="PROSITE" id="PS50835">
    <property type="entry name" value="IG_LIKE"/>
    <property type="match status" value="1"/>
</dbReference>
<reference evidence="12 13" key="1">
    <citation type="submission" date="2016-06" db="EMBL/GenBank/DDBJ databases">
        <title>The Draft Genome Sequence and Annotation of the Desert Woodrat Neotoma lepida.</title>
        <authorList>
            <person name="Campbell M."/>
            <person name="Oakeson K.F."/>
            <person name="Yandell M."/>
            <person name="Halpert J.R."/>
            <person name="Dearing D."/>
        </authorList>
    </citation>
    <scope>NUCLEOTIDE SEQUENCE [LARGE SCALE GENOMIC DNA]</scope>
    <source>
        <strain evidence="12">417</strain>
        <tissue evidence="12">Liver</tissue>
    </source>
</reference>
<dbReference type="InterPro" id="IPR007110">
    <property type="entry name" value="Ig-like_dom"/>
</dbReference>
<evidence type="ECO:0000256" key="7">
    <source>
        <dbReference type="ARBA" id="ARBA00023157"/>
    </source>
</evidence>
<keyword evidence="4" id="KW-0391">Immunity</keyword>
<evidence type="ECO:0000256" key="5">
    <source>
        <dbReference type="ARBA" id="ARBA00022989"/>
    </source>
</evidence>
<dbReference type="Proteomes" id="UP000092124">
    <property type="component" value="Unassembled WGS sequence"/>
</dbReference>
<evidence type="ECO:0000256" key="4">
    <source>
        <dbReference type="ARBA" id="ARBA00022859"/>
    </source>
</evidence>
<keyword evidence="2" id="KW-0812">Transmembrane</keyword>
<dbReference type="GO" id="GO:0004888">
    <property type="term" value="F:transmembrane signaling receptor activity"/>
    <property type="evidence" value="ECO:0007669"/>
    <property type="project" value="TreeGrafter"/>
</dbReference>
<keyword evidence="6" id="KW-0472">Membrane</keyword>
<dbReference type="InterPro" id="IPR013106">
    <property type="entry name" value="Ig_V-set"/>
</dbReference>
<keyword evidence="5" id="KW-1133">Transmembrane helix</keyword>
<dbReference type="GO" id="GO:0002376">
    <property type="term" value="P:immune system process"/>
    <property type="evidence" value="ECO:0007669"/>
    <property type="project" value="UniProtKB-KW"/>
</dbReference>
<dbReference type="PANTHER" id="PTHR11860:SF117">
    <property type="entry name" value="PROTEIN CD300H"/>
    <property type="match status" value="1"/>
</dbReference>